<reference evidence="1 2" key="1">
    <citation type="journal article" date="2013" name="Genome Announc.">
        <title>Complete Genome Sequence of the Porcine Strain Brachyspira pilosicoli P43/6/78(T.).</title>
        <authorList>
            <person name="Lin C."/>
            <person name="den Bakker H.C."/>
            <person name="Suzuki H."/>
            <person name="Lefebure T."/>
            <person name="Ponnala L."/>
            <person name="Sun Q."/>
            <person name="Stanhope M.J."/>
            <person name="Wiedmann M."/>
            <person name="Duhamel G.E."/>
        </authorList>
    </citation>
    <scope>NUCLEOTIDE SEQUENCE [LARGE SCALE GENOMIC DNA]</scope>
    <source>
        <strain evidence="1 2">P43/6/78</strain>
    </source>
</reference>
<dbReference type="AlphaFoldDB" id="A0A3B6VSR7"/>
<dbReference type="SUPFAM" id="SSF109604">
    <property type="entry name" value="HD-domain/PDEase-like"/>
    <property type="match status" value="1"/>
</dbReference>
<dbReference type="Gene3D" id="1.10.3210.10">
    <property type="entry name" value="Hypothetical protein af1432"/>
    <property type="match status" value="1"/>
</dbReference>
<gene>
    <name evidence="1" type="ORF">BPP43_06105</name>
</gene>
<organism evidence="1 2">
    <name type="scientific">Brachyspira pilosicoli P43/6/78</name>
    <dbReference type="NCBI Taxonomy" id="1042417"/>
    <lineage>
        <taxon>Bacteria</taxon>
        <taxon>Pseudomonadati</taxon>
        <taxon>Spirochaetota</taxon>
        <taxon>Spirochaetia</taxon>
        <taxon>Brachyspirales</taxon>
        <taxon>Brachyspiraceae</taxon>
        <taxon>Brachyspira</taxon>
    </lineage>
</organism>
<name>A0A3B6VSR7_BRAPL</name>
<sequence>MDKYYETEFETIIKSKTKIYNDDITIKCQNMNGIVTYFEGKAIDIFIDEIKNNNALLKNSKFFTSVLLDEKEVSNKEKFNEAEYFYRIYLNCIPYSNKLKDENNETLKKICKEKSEERFLFLEPNVDKLKSIFKSTKKINIDTLYLIDRILSDIGILIRTDFIKYIQAIKKSMIIGNKVDKKDMYIYHIMSSIVSYLEHNNIFNYIFDNHDFQDINMISHSNRVSLMMIEFMLYYNKEFKNRLGNKLRLEYKNKYIDKYKKIISHFENDIPIDNLERVFKFGIRKFSTTEIINFSIGALYHDIGLLKIFDSVPMNNFLKDTDNNQDLHALKGYNFIKKTLNFQDDVSLLVGLHHDYYGYSKNNLIKQFLNNKYPDNILSFEAEDFIKGEVYAYVPSKILEIIDIFDVLLFMNSRKKENIEDVIIYIKDKLMADEIKLDPIILDLFINYLSETYEIKLNITTN</sequence>
<dbReference type="Proteomes" id="UP000010793">
    <property type="component" value="Chromosome"/>
</dbReference>
<dbReference type="RefSeq" id="WP_013244743.1">
    <property type="nucleotide sequence ID" value="NC_019908.1"/>
</dbReference>
<accession>A0A3B6VSR7</accession>
<evidence type="ECO:0000313" key="1">
    <source>
        <dbReference type="EMBL" id="AGA66465.1"/>
    </source>
</evidence>
<proteinExistence type="predicted"/>
<dbReference type="GeneID" id="56440372"/>
<evidence type="ECO:0000313" key="2">
    <source>
        <dbReference type="Proteomes" id="UP000010793"/>
    </source>
</evidence>
<dbReference type="KEGG" id="bpip:BPP43_06105"/>
<keyword evidence="2" id="KW-1185">Reference proteome</keyword>
<protein>
    <submittedName>
        <fullName evidence="1">Uncharacterized protein</fullName>
    </submittedName>
</protein>
<dbReference type="EMBL" id="CP002873">
    <property type="protein sequence ID" value="AGA66465.1"/>
    <property type="molecule type" value="Genomic_DNA"/>
</dbReference>